<proteinExistence type="predicted"/>
<dbReference type="RefSeq" id="WP_104433292.1">
    <property type="nucleotide sequence ID" value="NZ_PTJD01000009.1"/>
</dbReference>
<name>A0A2S6IHR5_9ACTN</name>
<dbReference type="Proteomes" id="UP000239485">
    <property type="component" value="Unassembled WGS sequence"/>
</dbReference>
<gene>
    <name evidence="1" type="ORF">CLV92_10938</name>
</gene>
<organism evidence="1 2">
    <name type="scientific">Kineococcus xinjiangensis</name>
    <dbReference type="NCBI Taxonomy" id="512762"/>
    <lineage>
        <taxon>Bacteria</taxon>
        <taxon>Bacillati</taxon>
        <taxon>Actinomycetota</taxon>
        <taxon>Actinomycetes</taxon>
        <taxon>Kineosporiales</taxon>
        <taxon>Kineosporiaceae</taxon>
        <taxon>Kineococcus</taxon>
    </lineage>
</organism>
<dbReference type="AlphaFoldDB" id="A0A2S6IHR5"/>
<dbReference type="GO" id="GO:0003676">
    <property type="term" value="F:nucleic acid binding"/>
    <property type="evidence" value="ECO:0007669"/>
    <property type="project" value="InterPro"/>
</dbReference>
<dbReference type="EMBL" id="PTJD01000009">
    <property type="protein sequence ID" value="PPK93762.1"/>
    <property type="molecule type" value="Genomic_DNA"/>
</dbReference>
<keyword evidence="2" id="KW-1185">Reference proteome</keyword>
<accession>A0A2S6IHR5</accession>
<sequence length="326" mass="33520">MDSAADFLATQAPGAPARPWLLAADVGVALGSREARTGRVLLNAGGTARWWGGEPHEDAAFHRSLEAAAHRCGDVLDAARQAALAALRSAFEVLEGREPGAAVPPAPGAGGNLGARDLGVREHLELAADPALDAVERAWHWLAAERGRSGAAAEEARRWALRAAAPGAAVVLDAAATGPDGLAVELAVVDAATGDVLLDTLLDPHAPVTGDPATTHGLCDTDLTGAPPLAEVLPALLRVTDGRPVVAADAPAQRRLLLRSAAAEGLDPGGLRLPRRWEDLTAHAADSGVVLEPHPAPCDRAARVCRRERDLLLALAGRRPAVGRAA</sequence>
<dbReference type="OrthoDB" id="9791657at2"/>
<dbReference type="SUPFAM" id="SSF53098">
    <property type="entry name" value="Ribonuclease H-like"/>
    <property type="match status" value="1"/>
</dbReference>
<protein>
    <submittedName>
        <fullName evidence="1">Uncharacterized protein</fullName>
    </submittedName>
</protein>
<evidence type="ECO:0000313" key="2">
    <source>
        <dbReference type="Proteomes" id="UP000239485"/>
    </source>
</evidence>
<dbReference type="InterPro" id="IPR012337">
    <property type="entry name" value="RNaseH-like_sf"/>
</dbReference>
<dbReference type="Gene3D" id="3.30.420.10">
    <property type="entry name" value="Ribonuclease H-like superfamily/Ribonuclease H"/>
    <property type="match status" value="1"/>
</dbReference>
<dbReference type="InterPro" id="IPR036397">
    <property type="entry name" value="RNaseH_sf"/>
</dbReference>
<evidence type="ECO:0000313" key="1">
    <source>
        <dbReference type="EMBL" id="PPK93762.1"/>
    </source>
</evidence>
<reference evidence="1 2" key="1">
    <citation type="submission" date="2018-02" db="EMBL/GenBank/DDBJ databases">
        <title>Genomic Encyclopedia of Archaeal and Bacterial Type Strains, Phase II (KMG-II): from individual species to whole genera.</title>
        <authorList>
            <person name="Goeker M."/>
        </authorList>
    </citation>
    <scope>NUCLEOTIDE SEQUENCE [LARGE SCALE GENOMIC DNA]</scope>
    <source>
        <strain evidence="1 2">DSM 22857</strain>
    </source>
</reference>
<comment type="caution">
    <text evidence="1">The sequence shown here is derived from an EMBL/GenBank/DDBJ whole genome shotgun (WGS) entry which is preliminary data.</text>
</comment>